<feature type="domain" description="3-deoxy-D-manno-octulosonic-acid transferase N-terminal" evidence="10">
    <location>
        <begin position="51"/>
        <end position="213"/>
    </location>
</feature>
<keyword evidence="4 9" id="KW-0808">Transferase</keyword>
<comment type="catalytic activity">
    <reaction evidence="6 9">
        <text>lipid IVA (E. coli) + CMP-3-deoxy-beta-D-manno-octulosonate = alpha-Kdo-(2-&gt;6)-lipid IVA (E. coli) + CMP + H(+)</text>
        <dbReference type="Rhea" id="RHEA:28066"/>
        <dbReference type="ChEBI" id="CHEBI:15378"/>
        <dbReference type="ChEBI" id="CHEBI:58603"/>
        <dbReference type="ChEBI" id="CHEBI:60364"/>
        <dbReference type="ChEBI" id="CHEBI:60377"/>
        <dbReference type="ChEBI" id="CHEBI:85987"/>
        <dbReference type="EC" id="2.4.99.12"/>
    </reaction>
</comment>
<evidence type="ECO:0000256" key="5">
    <source>
        <dbReference type="ARBA" id="ARBA00031445"/>
    </source>
</evidence>
<dbReference type="EMBL" id="NIGF01000001">
    <property type="protein sequence ID" value="PQV65384.1"/>
    <property type="molecule type" value="Genomic_DNA"/>
</dbReference>
<feature type="active site" description="Proton acceptor" evidence="7">
    <location>
        <position position="66"/>
    </location>
</feature>
<dbReference type="Gene3D" id="3.40.50.2000">
    <property type="entry name" value="Glycogen Phosphorylase B"/>
    <property type="match status" value="1"/>
</dbReference>
<accession>A0A2S8SX66</accession>
<dbReference type="GO" id="GO:0005886">
    <property type="term" value="C:plasma membrane"/>
    <property type="evidence" value="ECO:0007669"/>
    <property type="project" value="UniProtKB-SubCell"/>
</dbReference>
<organism evidence="11 12">
    <name type="scientific">Abditibacterium utsteinense</name>
    <dbReference type="NCBI Taxonomy" id="1960156"/>
    <lineage>
        <taxon>Bacteria</taxon>
        <taxon>Pseudomonadati</taxon>
        <taxon>Abditibacteriota</taxon>
        <taxon>Abditibacteriia</taxon>
        <taxon>Abditibacteriales</taxon>
        <taxon>Abditibacteriaceae</taxon>
        <taxon>Abditibacterium</taxon>
    </lineage>
</organism>
<evidence type="ECO:0000256" key="7">
    <source>
        <dbReference type="PIRSR" id="PIRSR639901-1"/>
    </source>
</evidence>
<keyword evidence="9" id="KW-0472">Membrane</keyword>
<evidence type="ECO:0000256" key="9">
    <source>
        <dbReference type="RuleBase" id="RU365103"/>
    </source>
</evidence>
<evidence type="ECO:0000256" key="2">
    <source>
        <dbReference type="ARBA" id="ARBA00012621"/>
    </source>
</evidence>
<dbReference type="EC" id="2.4.99.12" evidence="2 9"/>
<dbReference type="PANTHER" id="PTHR42755">
    <property type="entry name" value="3-DEOXY-MANNO-OCTULOSONATE CYTIDYLYLTRANSFERASE"/>
    <property type="match status" value="1"/>
</dbReference>
<dbReference type="Proteomes" id="UP000237684">
    <property type="component" value="Unassembled WGS sequence"/>
</dbReference>
<comment type="subcellular location">
    <subcellularLocation>
        <location evidence="9">Cell membrane</location>
    </subcellularLocation>
</comment>
<keyword evidence="9" id="KW-0448">Lipopolysaccharide biosynthesis</keyword>
<evidence type="ECO:0000313" key="12">
    <source>
        <dbReference type="Proteomes" id="UP000237684"/>
    </source>
</evidence>
<evidence type="ECO:0000259" key="10">
    <source>
        <dbReference type="Pfam" id="PF04413"/>
    </source>
</evidence>
<sequence>MRFDILFVLQNAAQTLAAPILLFKKWRRFRARGDAFEWDLARWRAPQKMKETQAPHLILVAMGFAEARLAARLTARLQAERPELRITWAIRNLVAAREGHALPLNQSVVPLPFDFFCPVGSWIESVKPDTVVFIERFQFAVLARALHNRGKKVGVVAARTRDHRGGRYKVGAFYGRWLLGAFDLMCFRSPAELEKLGAIPSSLDARVTGSLKFWPQLPAIDFEQLNSLKSWLHSAQNRPLLAAGSTQPGDEAWVFEAFAPLREKYGARLLIAPRHTSRADEVEKLCQARGWKVSRRSQFQGNPQKMKGNEESNGEFDVLLLDTLGELTHAYGAALSAFVGGTISGTGHNVLEPIAHGIAVFFGPKRGTFAAEQEMCETAGVGFRVQTPAELTQGWDKILREESWRVEMAAKARQLNELGEAAWNKTVQALLETLV</sequence>
<dbReference type="GO" id="GO:0009245">
    <property type="term" value="P:lipid A biosynthetic process"/>
    <property type="evidence" value="ECO:0007669"/>
    <property type="project" value="TreeGrafter"/>
</dbReference>
<feature type="site" description="Transition state stabilizer" evidence="8">
    <location>
        <position position="212"/>
    </location>
</feature>
<dbReference type="InParanoid" id="A0A2S8SX66"/>
<keyword evidence="9" id="KW-1003">Cell membrane</keyword>
<name>A0A2S8SX66_9BACT</name>
<comment type="similarity">
    <text evidence="9">Belongs to the glycosyltransferase group 1 family.</text>
</comment>
<reference evidence="11 12" key="1">
    <citation type="journal article" date="2018" name="Syst. Appl. Microbiol.">
        <title>Abditibacterium utsteinense sp. nov., the first cultivated member of candidate phylum FBP, isolated from ice-free Antarctic soil samples.</title>
        <authorList>
            <person name="Tahon G."/>
            <person name="Tytgat B."/>
            <person name="Lebbe L."/>
            <person name="Carlier A."/>
            <person name="Willems A."/>
        </authorList>
    </citation>
    <scope>NUCLEOTIDE SEQUENCE [LARGE SCALE GENOMIC DNA]</scope>
    <source>
        <strain evidence="11 12">LMG 29911</strain>
    </source>
</reference>
<dbReference type="InterPro" id="IPR039901">
    <property type="entry name" value="Kdotransferase"/>
</dbReference>
<dbReference type="InterPro" id="IPR038107">
    <property type="entry name" value="Glycos_transf_N_sf"/>
</dbReference>
<dbReference type="InterPro" id="IPR007507">
    <property type="entry name" value="Glycos_transf_N"/>
</dbReference>
<dbReference type="Gene3D" id="3.40.50.11720">
    <property type="entry name" value="3-Deoxy-D-manno-octulosonic-acid transferase, N-terminal domain"/>
    <property type="match status" value="1"/>
</dbReference>
<comment type="pathway">
    <text evidence="1 9">Bacterial outer membrane biogenesis; LPS core biosynthesis.</text>
</comment>
<dbReference type="GO" id="GO:0043842">
    <property type="term" value="F:Kdo transferase activity"/>
    <property type="evidence" value="ECO:0007669"/>
    <property type="project" value="UniProtKB-EC"/>
</dbReference>
<dbReference type="GO" id="GO:0009244">
    <property type="term" value="P:lipopolysaccharide core region biosynthetic process"/>
    <property type="evidence" value="ECO:0007669"/>
    <property type="project" value="UniProtKB-UniRule"/>
</dbReference>
<dbReference type="RefSeq" id="WP_157947466.1">
    <property type="nucleotide sequence ID" value="NZ_NIGF01000001.1"/>
</dbReference>
<dbReference type="UniPathway" id="UPA00958"/>
<keyword evidence="12" id="KW-1185">Reference proteome</keyword>
<protein>
    <recommendedName>
        <fullName evidence="3 9">3-deoxy-D-manno-octulosonic acid transferase</fullName>
        <shortName evidence="9">Kdo transferase</shortName>
        <ecNumber evidence="2 9">2.4.99.12</ecNumber>
    </recommendedName>
    <alternativeName>
        <fullName evidence="5 9">Lipid IV(A) 3-deoxy-D-manno-octulosonic acid transferase</fullName>
    </alternativeName>
</protein>
<evidence type="ECO:0000256" key="4">
    <source>
        <dbReference type="ARBA" id="ARBA00022679"/>
    </source>
</evidence>
<dbReference type="AlphaFoldDB" id="A0A2S8SX66"/>
<comment type="function">
    <text evidence="9">Involved in lipopolysaccharide (LPS) biosynthesis. Catalyzes the transfer of 3-deoxy-D-manno-octulosonate (Kdo) residue(s) from CMP-Kdo to lipid IV(A), the tetraacyldisaccharide-1,4'-bisphosphate precursor of lipid A.</text>
</comment>
<comment type="caution">
    <text evidence="11">The sequence shown here is derived from an EMBL/GenBank/DDBJ whole genome shotgun (WGS) entry which is preliminary data.</text>
</comment>
<dbReference type="Pfam" id="PF04413">
    <property type="entry name" value="Glycos_transf_N"/>
    <property type="match status" value="1"/>
</dbReference>
<proteinExistence type="inferred from homology"/>
<evidence type="ECO:0000256" key="3">
    <source>
        <dbReference type="ARBA" id="ARBA00019077"/>
    </source>
</evidence>
<evidence type="ECO:0000256" key="6">
    <source>
        <dbReference type="ARBA" id="ARBA00049183"/>
    </source>
</evidence>
<evidence type="ECO:0000256" key="8">
    <source>
        <dbReference type="PIRSR" id="PIRSR639901-2"/>
    </source>
</evidence>
<dbReference type="PANTHER" id="PTHR42755:SF1">
    <property type="entry name" value="3-DEOXY-D-MANNO-OCTULOSONIC ACID TRANSFERASE, MITOCHONDRIAL-RELATED"/>
    <property type="match status" value="1"/>
</dbReference>
<gene>
    <name evidence="11" type="ORF">B1R32_101124</name>
</gene>
<dbReference type="OrthoDB" id="9789797at2"/>
<feature type="site" description="Transition state stabilizer" evidence="8">
    <location>
        <position position="135"/>
    </location>
</feature>
<evidence type="ECO:0000256" key="1">
    <source>
        <dbReference type="ARBA" id="ARBA00004713"/>
    </source>
</evidence>
<evidence type="ECO:0000313" key="11">
    <source>
        <dbReference type="EMBL" id="PQV65384.1"/>
    </source>
</evidence>